<dbReference type="GO" id="GO:0140359">
    <property type="term" value="F:ABC-type transporter activity"/>
    <property type="evidence" value="ECO:0007669"/>
    <property type="project" value="InterPro"/>
</dbReference>
<evidence type="ECO:0000313" key="13">
    <source>
        <dbReference type="EMBL" id="AXC51078.1"/>
    </source>
</evidence>
<dbReference type="PANTHER" id="PTHR30413">
    <property type="entry name" value="INNER MEMBRANE TRANSPORT PERMEASE"/>
    <property type="match status" value="1"/>
</dbReference>
<dbReference type="InterPro" id="IPR013525">
    <property type="entry name" value="ABC2_TM"/>
</dbReference>
<feature type="transmembrane region" description="Helical" evidence="11">
    <location>
        <begin position="170"/>
        <end position="191"/>
    </location>
</feature>
<evidence type="ECO:0000256" key="2">
    <source>
        <dbReference type="ARBA" id="ARBA00007783"/>
    </source>
</evidence>
<organism evidence="13 14">
    <name type="scientific">Paracoccus suum</name>
    <dbReference type="NCBI Taxonomy" id="2259340"/>
    <lineage>
        <taxon>Bacteria</taxon>
        <taxon>Pseudomonadati</taxon>
        <taxon>Pseudomonadota</taxon>
        <taxon>Alphaproteobacteria</taxon>
        <taxon>Rhodobacterales</taxon>
        <taxon>Paracoccaceae</taxon>
        <taxon>Paracoccus</taxon>
    </lineage>
</organism>
<dbReference type="PROSITE" id="PS51012">
    <property type="entry name" value="ABC_TM2"/>
    <property type="match status" value="1"/>
</dbReference>
<dbReference type="KEGG" id="pars:DRW48_04625"/>
<dbReference type="GO" id="GO:0043190">
    <property type="term" value="C:ATP-binding cassette (ABC) transporter complex"/>
    <property type="evidence" value="ECO:0007669"/>
    <property type="project" value="InterPro"/>
</dbReference>
<dbReference type="Proteomes" id="UP000252023">
    <property type="component" value="Chromosome"/>
</dbReference>
<keyword evidence="3 11" id="KW-0813">Transport</keyword>
<evidence type="ECO:0000313" key="14">
    <source>
        <dbReference type="Proteomes" id="UP000252023"/>
    </source>
</evidence>
<evidence type="ECO:0000256" key="5">
    <source>
        <dbReference type="ARBA" id="ARBA00022597"/>
    </source>
</evidence>
<feature type="transmembrane region" description="Helical" evidence="11">
    <location>
        <begin position="102"/>
        <end position="126"/>
    </location>
</feature>
<dbReference type="OrthoDB" id="8479094at2"/>
<feature type="domain" description="ABC transmembrane type-2" evidence="12">
    <location>
        <begin position="22"/>
        <end position="243"/>
    </location>
</feature>
<protein>
    <recommendedName>
        <fullName evidence="11">Transport permease protein</fullName>
    </recommendedName>
</protein>
<keyword evidence="4 11" id="KW-1003">Cell membrane</keyword>
<proteinExistence type="inferred from homology"/>
<feature type="transmembrane region" description="Helical" evidence="11">
    <location>
        <begin position="57"/>
        <end position="81"/>
    </location>
</feature>
<keyword evidence="8 11" id="KW-1133">Transmembrane helix</keyword>
<evidence type="ECO:0000256" key="9">
    <source>
        <dbReference type="ARBA" id="ARBA00023047"/>
    </source>
</evidence>
<evidence type="ECO:0000256" key="6">
    <source>
        <dbReference type="ARBA" id="ARBA00022692"/>
    </source>
</evidence>
<reference evidence="14" key="1">
    <citation type="submission" date="2018-07" db="EMBL/GenBank/DDBJ databases">
        <title>Genome sequencing of Paracoccus sp. SC2-6.</title>
        <authorList>
            <person name="Heo J."/>
            <person name="Kim S.-J."/>
            <person name="Kwon S.-W."/>
        </authorList>
    </citation>
    <scope>NUCLEOTIDE SEQUENCE [LARGE SCALE GENOMIC DNA]</scope>
    <source>
        <strain evidence="14">SC2-6</strain>
    </source>
</reference>
<evidence type="ECO:0000256" key="11">
    <source>
        <dbReference type="RuleBase" id="RU361157"/>
    </source>
</evidence>
<keyword evidence="7" id="KW-0972">Capsule biogenesis/degradation</keyword>
<dbReference type="Pfam" id="PF01061">
    <property type="entry name" value="ABC2_membrane"/>
    <property type="match status" value="1"/>
</dbReference>
<gene>
    <name evidence="13" type="ORF">DRW48_04625</name>
</gene>
<evidence type="ECO:0000256" key="4">
    <source>
        <dbReference type="ARBA" id="ARBA00022475"/>
    </source>
</evidence>
<keyword evidence="5" id="KW-0762">Sugar transport</keyword>
<evidence type="ECO:0000259" key="12">
    <source>
        <dbReference type="PROSITE" id="PS51012"/>
    </source>
</evidence>
<keyword evidence="14" id="KW-1185">Reference proteome</keyword>
<name>A0A344PNX3_9RHOB</name>
<accession>A0A344PNX3</accession>
<dbReference type="PANTHER" id="PTHR30413:SF10">
    <property type="entry name" value="CAPSULE POLYSACCHARIDE EXPORT INNER-MEMBRANE PROTEIN CTRC"/>
    <property type="match status" value="1"/>
</dbReference>
<dbReference type="GO" id="GO:0015920">
    <property type="term" value="P:lipopolysaccharide transport"/>
    <property type="evidence" value="ECO:0007669"/>
    <property type="project" value="TreeGrafter"/>
</dbReference>
<evidence type="ECO:0000256" key="1">
    <source>
        <dbReference type="ARBA" id="ARBA00004651"/>
    </source>
</evidence>
<comment type="similarity">
    <text evidence="2 11">Belongs to the ABC-2 integral membrane protein family.</text>
</comment>
<dbReference type="AlphaFoldDB" id="A0A344PNX3"/>
<dbReference type="EMBL" id="CP030918">
    <property type="protein sequence ID" value="AXC51078.1"/>
    <property type="molecule type" value="Genomic_DNA"/>
</dbReference>
<evidence type="ECO:0000256" key="3">
    <source>
        <dbReference type="ARBA" id="ARBA00022448"/>
    </source>
</evidence>
<evidence type="ECO:0000256" key="7">
    <source>
        <dbReference type="ARBA" id="ARBA00022903"/>
    </source>
</evidence>
<comment type="subcellular location">
    <subcellularLocation>
        <location evidence="11">Cell inner membrane</location>
        <topology evidence="11">Multi-pass membrane protein</topology>
    </subcellularLocation>
    <subcellularLocation>
        <location evidence="1">Cell membrane</location>
        <topology evidence="1">Multi-pass membrane protein</topology>
    </subcellularLocation>
</comment>
<dbReference type="GO" id="GO:0015774">
    <property type="term" value="P:polysaccharide transport"/>
    <property type="evidence" value="ECO:0007669"/>
    <property type="project" value="UniProtKB-KW"/>
</dbReference>
<keyword evidence="10 11" id="KW-0472">Membrane</keyword>
<dbReference type="InterPro" id="IPR000412">
    <property type="entry name" value="ABC_2_transport"/>
</dbReference>
<feature type="transmembrane region" description="Helical" evidence="11">
    <location>
        <begin position="24"/>
        <end position="51"/>
    </location>
</feature>
<dbReference type="PRINTS" id="PR00164">
    <property type="entry name" value="ABC2TRNSPORT"/>
</dbReference>
<evidence type="ECO:0000256" key="10">
    <source>
        <dbReference type="ARBA" id="ARBA00023136"/>
    </source>
</evidence>
<keyword evidence="6 11" id="KW-0812">Transmembrane</keyword>
<dbReference type="InterPro" id="IPR047817">
    <property type="entry name" value="ABC2_TM_bact-type"/>
</dbReference>
<keyword evidence="9" id="KW-0625">Polysaccharide transport</keyword>
<sequence length="250" mass="27928">MVRIVAALMLREIATRYGRSPGGYLWVLAEPMAGIALLSFIFSITLAAPAIGTNFPLFYASGFLPFAMYMELSGTVARSIAFSRPFLQYPPVTYTDALIARVLLNFVTQIVVCGMIFTGIDLFYGLHTVWNIPALLEGAVLTALLAVGVGVMNCYLFLEFPIWERIWSILMRPLFLISGVFYLYSSMPMAAQNVLWFNPLVHCVALVRRGIYGTYDASYASPAYVLIVSGVLIFFGMLLLNRHHLRLLER</sequence>
<evidence type="ECO:0000256" key="8">
    <source>
        <dbReference type="ARBA" id="ARBA00022989"/>
    </source>
</evidence>
<feature type="transmembrane region" description="Helical" evidence="11">
    <location>
        <begin position="138"/>
        <end position="158"/>
    </location>
</feature>
<feature type="transmembrane region" description="Helical" evidence="11">
    <location>
        <begin position="223"/>
        <end position="240"/>
    </location>
</feature>